<evidence type="ECO:0000256" key="1">
    <source>
        <dbReference type="SAM" id="Phobius"/>
    </source>
</evidence>
<sequence length="205" mass="22374">MPLNSRNSVFTIATSLAICALSSVSISSNAHAHSMRFSDGAGTPRGVEIASIAHSDMELLSKFRPDIISLAERQVKTDERMRRLMNFSKIQYTYCLWGMIPGALTDEESDFNACSHAYLASALALLDHMESMPLASAEAVAIRQAIDVERAASPSFVLCKSSADLFYTDRVLVPRQTFATAGGAFGLLLLVGALPLFRVRRRVSR</sequence>
<feature type="transmembrane region" description="Helical" evidence="1">
    <location>
        <begin position="178"/>
        <end position="197"/>
    </location>
</feature>
<keyword evidence="1" id="KW-0472">Membrane</keyword>
<keyword evidence="4" id="KW-1185">Reference proteome</keyword>
<evidence type="ECO:0000313" key="4">
    <source>
        <dbReference type="Proteomes" id="UP000219167"/>
    </source>
</evidence>
<keyword evidence="2" id="KW-0732">Signal</keyword>
<accession>A0A285UUP3</accession>
<proteinExistence type="predicted"/>
<dbReference type="AlphaFoldDB" id="A0A285UUP3"/>
<dbReference type="Proteomes" id="UP000219167">
    <property type="component" value="Unassembled WGS sequence"/>
</dbReference>
<keyword evidence="1" id="KW-0812">Transmembrane</keyword>
<name>A0A285UUP3_9HYPH</name>
<keyword evidence="1" id="KW-1133">Transmembrane helix</keyword>
<feature type="chain" id="PRO_5012786766" evidence="2">
    <location>
        <begin position="33"/>
        <end position="205"/>
    </location>
</feature>
<organism evidence="3 4">
    <name type="scientific">Rhizobium subbaraonis</name>
    <dbReference type="NCBI Taxonomy" id="908946"/>
    <lineage>
        <taxon>Bacteria</taxon>
        <taxon>Pseudomonadati</taxon>
        <taxon>Pseudomonadota</taxon>
        <taxon>Alphaproteobacteria</taxon>
        <taxon>Hyphomicrobiales</taxon>
        <taxon>Rhizobiaceae</taxon>
        <taxon>Rhizobium/Agrobacterium group</taxon>
        <taxon>Rhizobium</taxon>
    </lineage>
</organism>
<dbReference type="EMBL" id="OBQD01000016">
    <property type="protein sequence ID" value="SOC45540.1"/>
    <property type="molecule type" value="Genomic_DNA"/>
</dbReference>
<feature type="signal peptide" evidence="2">
    <location>
        <begin position="1"/>
        <end position="32"/>
    </location>
</feature>
<protein>
    <submittedName>
        <fullName evidence="3">Uncharacterized protein</fullName>
    </submittedName>
</protein>
<evidence type="ECO:0000256" key="2">
    <source>
        <dbReference type="SAM" id="SignalP"/>
    </source>
</evidence>
<evidence type="ECO:0000313" key="3">
    <source>
        <dbReference type="EMBL" id="SOC45540.1"/>
    </source>
</evidence>
<gene>
    <name evidence="3" type="ORF">SAMN05892877_11664</name>
</gene>
<reference evidence="3 4" key="1">
    <citation type="submission" date="2017-08" db="EMBL/GenBank/DDBJ databases">
        <authorList>
            <person name="de Groot N.N."/>
        </authorList>
    </citation>
    <scope>NUCLEOTIDE SEQUENCE [LARGE SCALE GENOMIC DNA]</scope>
    <source>
        <strain evidence="3 4">JC85</strain>
    </source>
</reference>